<evidence type="ECO:0000313" key="2">
    <source>
        <dbReference type="EMBL" id="KAK2109109.1"/>
    </source>
</evidence>
<reference evidence="2 3" key="1">
    <citation type="submission" date="2023-05" db="EMBL/GenBank/DDBJ databases">
        <title>B98-5 Cell Line De Novo Hybrid Assembly: An Optical Mapping Approach.</title>
        <authorList>
            <person name="Kananen K."/>
            <person name="Auerbach J.A."/>
            <person name="Kautto E."/>
            <person name="Blachly J.S."/>
        </authorList>
    </citation>
    <scope>NUCLEOTIDE SEQUENCE [LARGE SCALE GENOMIC DNA]</scope>
    <source>
        <strain evidence="2">B95-8</strain>
        <tissue evidence="2">Cell line</tissue>
    </source>
</reference>
<dbReference type="EMBL" id="JASSZA010000006">
    <property type="protein sequence ID" value="KAK2109109.1"/>
    <property type="molecule type" value="Genomic_DNA"/>
</dbReference>
<keyword evidence="3" id="KW-1185">Reference proteome</keyword>
<name>A0ABQ9VIA7_SAGOE</name>
<evidence type="ECO:0000313" key="3">
    <source>
        <dbReference type="Proteomes" id="UP001266305"/>
    </source>
</evidence>
<comment type="caution">
    <text evidence="2">The sequence shown here is derived from an EMBL/GenBank/DDBJ whole genome shotgun (WGS) entry which is preliminary data.</text>
</comment>
<feature type="region of interest" description="Disordered" evidence="1">
    <location>
        <begin position="83"/>
        <end position="112"/>
    </location>
</feature>
<proteinExistence type="predicted"/>
<accession>A0ABQ9VIA7</accession>
<feature type="region of interest" description="Disordered" evidence="1">
    <location>
        <begin position="1"/>
        <end position="30"/>
    </location>
</feature>
<feature type="non-terminal residue" evidence="2">
    <location>
        <position position="112"/>
    </location>
</feature>
<gene>
    <name evidence="2" type="ORF">P7K49_014274</name>
</gene>
<feature type="compositionally biased region" description="Polar residues" evidence="1">
    <location>
        <begin position="83"/>
        <end position="92"/>
    </location>
</feature>
<sequence length="112" mass="12221">MESSSRKIREAEMGKEGWQAAVPSSNRTRGCRARLKGTEATEPWGVSALQPRCSCPLGRQPGTHPLIRDLPRHLAERLSLKASLSQRLSSPGTEDAIPRAAFPGSLQRHAQP</sequence>
<dbReference type="Proteomes" id="UP001266305">
    <property type="component" value="Unassembled WGS sequence"/>
</dbReference>
<feature type="compositionally biased region" description="Basic and acidic residues" evidence="1">
    <location>
        <begin position="1"/>
        <end position="15"/>
    </location>
</feature>
<organism evidence="2 3">
    <name type="scientific">Saguinus oedipus</name>
    <name type="common">Cotton-top tamarin</name>
    <name type="synonym">Oedipomidas oedipus</name>
    <dbReference type="NCBI Taxonomy" id="9490"/>
    <lineage>
        <taxon>Eukaryota</taxon>
        <taxon>Metazoa</taxon>
        <taxon>Chordata</taxon>
        <taxon>Craniata</taxon>
        <taxon>Vertebrata</taxon>
        <taxon>Euteleostomi</taxon>
        <taxon>Mammalia</taxon>
        <taxon>Eutheria</taxon>
        <taxon>Euarchontoglires</taxon>
        <taxon>Primates</taxon>
        <taxon>Haplorrhini</taxon>
        <taxon>Platyrrhini</taxon>
        <taxon>Cebidae</taxon>
        <taxon>Callitrichinae</taxon>
        <taxon>Saguinus</taxon>
    </lineage>
</organism>
<protein>
    <submittedName>
        <fullName evidence="2">Uncharacterized protein</fullName>
    </submittedName>
</protein>
<evidence type="ECO:0000256" key="1">
    <source>
        <dbReference type="SAM" id="MobiDB-lite"/>
    </source>
</evidence>